<dbReference type="InterPro" id="IPR001789">
    <property type="entry name" value="Sig_transdc_resp-reg_receiver"/>
</dbReference>
<evidence type="ECO:0000256" key="4">
    <source>
        <dbReference type="PROSITE-ProRule" id="PRU00169"/>
    </source>
</evidence>
<dbReference type="InterPro" id="IPR005467">
    <property type="entry name" value="His_kinase_dom"/>
</dbReference>
<evidence type="ECO:0000259" key="8">
    <source>
        <dbReference type="PROSITE" id="PS50109"/>
    </source>
</evidence>
<dbReference type="NCBIfam" id="TIGR00229">
    <property type="entry name" value="sensory_box"/>
    <property type="match status" value="2"/>
</dbReference>
<dbReference type="Pfam" id="PF13426">
    <property type="entry name" value="PAS_9"/>
    <property type="match status" value="1"/>
</dbReference>
<dbReference type="Pfam" id="PF00497">
    <property type="entry name" value="SBP_bac_3"/>
    <property type="match status" value="1"/>
</dbReference>
<dbReference type="Gene3D" id="3.40.190.10">
    <property type="entry name" value="Periplasmic binding protein-like II"/>
    <property type="match status" value="2"/>
</dbReference>
<keyword evidence="12" id="KW-0808">Transferase</keyword>
<dbReference type="InterPro" id="IPR001638">
    <property type="entry name" value="Solute-binding_3/MltF_N"/>
</dbReference>
<evidence type="ECO:0000259" key="9">
    <source>
        <dbReference type="PROSITE" id="PS50110"/>
    </source>
</evidence>
<dbReference type="PROSITE" id="PS50112">
    <property type="entry name" value="PAS"/>
    <property type="match status" value="1"/>
</dbReference>
<feature type="compositionally biased region" description="Basic and acidic residues" evidence="6">
    <location>
        <begin position="963"/>
        <end position="972"/>
    </location>
</feature>
<feature type="modified residue" description="4-aspartylphosphate" evidence="4">
    <location>
        <position position="895"/>
    </location>
</feature>
<dbReference type="PROSITE" id="PS50109">
    <property type="entry name" value="HIS_KIN"/>
    <property type="match status" value="1"/>
</dbReference>
<dbReference type="Gene3D" id="3.40.50.2300">
    <property type="match status" value="1"/>
</dbReference>
<dbReference type="InterPro" id="IPR000014">
    <property type="entry name" value="PAS"/>
</dbReference>
<feature type="coiled-coil region" evidence="5">
    <location>
        <begin position="311"/>
        <end position="344"/>
    </location>
</feature>
<dbReference type="PRINTS" id="PR00344">
    <property type="entry name" value="BCTRLSENSOR"/>
</dbReference>
<evidence type="ECO:0000256" key="2">
    <source>
        <dbReference type="ARBA" id="ARBA00012438"/>
    </source>
</evidence>
<dbReference type="CDD" id="cd00130">
    <property type="entry name" value="PAS"/>
    <property type="match status" value="2"/>
</dbReference>
<dbReference type="Gene3D" id="3.30.565.10">
    <property type="entry name" value="Histidine kinase-like ATPase, C-terminal domain"/>
    <property type="match status" value="1"/>
</dbReference>
<keyword evidence="13" id="KW-1185">Reference proteome</keyword>
<evidence type="ECO:0000313" key="12">
    <source>
        <dbReference type="EMBL" id="KIX15168.1"/>
    </source>
</evidence>
<proteinExistence type="predicted"/>
<dbReference type="InterPro" id="IPR036097">
    <property type="entry name" value="HisK_dim/P_sf"/>
</dbReference>
<feature type="transmembrane region" description="Helical" evidence="7">
    <location>
        <begin position="285"/>
        <end position="306"/>
    </location>
</feature>
<feature type="domain" description="Histidine kinase" evidence="8">
    <location>
        <begin position="602"/>
        <end position="825"/>
    </location>
</feature>
<dbReference type="PROSITE" id="PS50110">
    <property type="entry name" value="RESPONSE_REGULATORY"/>
    <property type="match status" value="1"/>
</dbReference>
<dbReference type="InterPro" id="IPR003661">
    <property type="entry name" value="HisK_dim/P_dom"/>
</dbReference>
<dbReference type="Gene3D" id="1.10.287.130">
    <property type="match status" value="1"/>
</dbReference>
<dbReference type="SMART" id="SM00086">
    <property type="entry name" value="PAC"/>
    <property type="match status" value="1"/>
</dbReference>
<dbReference type="InterPro" id="IPR000700">
    <property type="entry name" value="PAS-assoc_C"/>
</dbReference>
<dbReference type="FunCoup" id="A0A0D2HXY8">
    <property type="interactions" value="103"/>
</dbReference>
<dbReference type="SUPFAM" id="SSF52172">
    <property type="entry name" value="CheY-like"/>
    <property type="match status" value="1"/>
</dbReference>
<feature type="domain" description="Response regulatory" evidence="9">
    <location>
        <begin position="844"/>
        <end position="960"/>
    </location>
</feature>
<dbReference type="GO" id="GO:0000155">
    <property type="term" value="F:phosphorelay sensor kinase activity"/>
    <property type="evidence" value="ECO:0007669"/>
    <property type="project" value="InterPro"/>
</dbReference>
<organism evidence="12 13">
    <name type="scientific">Dethiosulfatarculus sandiegensis</name>
    <dbReference type="NCBI Taxonomy" id="1429043"/>
    <lineage>
        <taxon>Bacteria</taxon>
        <taxon>Pseudomonadati</taxon>
        <taxon>Thermodesulfobacteriota</taxon>
        <taxon>Desulfarculia</taxon>
        <taxon>Desulfarculales</taxon>
        <taxon>Desulfarculaceae</taxon>
        <taxon>Dethiosulfatarculus</taxon>
    </lineage>
</organism>
<dbReference type="SUPFAM" id="SSF53850">
    <property type="entry name" value="Periplasmic binding protein-like II"/>
    <property type="match status" value="1"/>
</dbReference>
<reference evidence="12 13" key="1">
    <citation type="submission" date="2013-11" db="EMBL/GenBank/DDBJ databases">
        <title>Metagenomic analysis of a methanogenic consortium involved in long chain n-alkane degradation.</title>
        <authorList>
            <person name="Davidova I.A."/>
            <person name="Callaghan A.V."/>
            <person name="Wawrik B."/>
            <person name="Pruitt S."/>
            <person name="Marks C."/>
            <person name="Duncan K.E."/>
            <person name="Suflita J.M."/>
        </authorList>
    </citation>
    <scope>NUCLEOTIDE SEQUENCE [LARGE SCALE GENOMIC DNA]</scope>
    <source>
        <strain evidence="12 13">SPR</strain>
    </source>
</reference>
<keyword evidence="7" id="KW-0812">Transmembrane</keyword>
<dbReference type="SMART" id="SM00387">
    <property type="entry name" value="HATPase_c"/>
    <property type="match status" value="1"/>
</dbReference>
<dbReference type="OrthoDB" id="5436879at2"/>
<comment type="caution">
    <text evidence="12">The sequence shown here is derived from an EMBL/GenBank/DDBJ whole genome shotgun (WGS) entry which is preliminary data.</text>
</comment>
<dbReference type="InterPro" id="IPR036890">
    <property type="entry name" value="HATPase_C_sf"/>
</dbReference>
<evidence type="ECO:0000259" key="11">
    <source>
        <dbReference type="PROSITE" id="PS50113"/>
    </source>
</evidence>
<feature type="domain" description="PAC" evidence="11">
    <location>
        <begin position="412"/>
        <end position="464"/>
    </location>
</feature>
<dbReference type="CDD" id="cd17574">
    <property type="entry name" value="REC_OmpR"/>
    <property type="match status" value="1"/>
</dbReference>
<dbReference type="SUPFAM" id="SSF55874">
    <property type="entry name" value="ATPase domain of HSP90 chaperone/DNA topoisomerase II/histidine kinase"/>
    <property type="match status" value="1"/>
</dbReference>
<dbReference type="STRING" id="1429043.X474_05370"/>
<evidence type="ECO:0000313" key="13">
    <source>
        <dbReference type="Proteomes" id="UP000032233"/>
    </source>
</evidence>
<gene>
    <name evidence="12" type="ORF">X474_05370</name>
</gene>
<dbReference type="SMART" id="SM00448">
    <property type="entry name" value="REC"/>
    <property type="match status" value="1"/>
</dbReference>
<dbReference type="AlphaFoldDB" id="A0A0D2HXY8"/>
<dbReference type="Pfam" id="PF00512">
    <property type="entry name" value="HisKA"/>
    <property type="match status" value="1"/>
</dbReference>
<name>A0A0D2HXY8_9BACT</name>
<dbReference type="InterPro" id="IPR035965">
    <property type="entry name" value="PAS-like_dom_sf"/>
</dbReference>
<protein>
    <recommendedName>
        <fullName evidence="2">histidine kinase</fullName>
        <ecNumber evidence="2">2.7.13.3</ecNumber>
    </recommendedName>
</protein>
<dbReference type="InterPro" id="IPR004358">
    <property type="entry name" value="Sig_transdc_His_kin-like_C"/>
</dbReference>
<dbReference type="InterPro" id="IPR001610">
    <property type="entry name" value="PAC"/>
</dbReference>
<dbReference type="RefSeq" id="WP_052514867.1">
    <property type="nucleotide sequence ID" value="NZ_AZAC01000004.1"/>
</dbReference>
<evidence type="ECO:0000256" key="7">
    <source>
        <dbReference type="SAM" id="Phobius"/>
    </source>
</evidence>
<dbReference type="Pfam" id="PF00072">
    <property type="entry name" value="Response_reg"/>
    <property type="match status" value="1"/>
</dbReference>
<dbReference type="SUPFAM" id="SSF47384">
    <property type="entry name" value="Homodimeric domain of signal transducing histidine kinase"/>
    <property type="match status" value="1"/>
</dbReference>
<dbReference type="SUPFAM" id="SSF55785">
    <property type="entry name" value="PYP-like sensor domain (PAS domain)"/>
    <property type="match status" value="2"/>
</dbReference>
<evidence type="ECO:0000256" key="6">
    <source>
        <dbReference type="SAM" id="MobiDB-lite"/>
    </source>
</evidence>
<dbReference type="Gene3D" id="3.30.450.20">
    <property type="entry name" value="PAS domain"/>
    <property type="match status" value="2"/>
</dbReference>
<dbReference type="EC" id="2.7.13.3" evidence="2"/>
<sequence length="984" mass="111135">MPSPLSPKKFIPLGAVSVLILFLLFFTSCQFNQPQSKLTNEQSAWLSKHPVIRLAPDPDYPPIDFFNEANKYTGLSAEYVRLIEAHIGRPFKIVRLKNFDQALEQAQRRRVDIICTLQKNQAREKYLHFSEPIISVPNVIITGKRKFERLKFENLKKMRVCAVKGHTVLKWLERDHPDLKISLVESTIEGLTEVSFGVSDAMIAELPTASYVISQKGITNLKVAGDTGYNYDLRIGVRKDWPILKEIINTALAGISNDQRKEIKQHWISFDGYGESLIRRYSLELGLVIGFLALIFLIVLVWNLTLKKQVSQRTQQLLKELEDRKQAEKRARQSELKYKGLVNNIVGASFRCQFDHSYSMEFMSDYIQTITGYASKSFVSEPTRSLRDIIIAQDRKPFREALQNQIEKNLPFDLECRIVDSKGGVHWLQVRGQAIKDNQGMVQYIDGAMFDITQRKEAEKQLNYFEKIVATSNDFLILVDQNLFIKVCNQKFADAFELSQWELKGKNLARFFMEILGEDHFLELAQSSRSQGNAKTVFWYLFPKQVHRKLLKVMIYPEKTANGSLDTPGYLINIRDITKINKLEVQLRQAAKLEAIGTLAGGIAHDFNNILSAIIGYTELTLRQNQETPKVAQNMEEVLKAAERAQSLIAQILTFSRQDEQAFQAVQLGSLVKEALKLLKASLPSTIEMKFKIESDLAIMADPTQIHQVVMNICTNAGHAMLEKGGVMTVQLTSERMNDQELEGHPDLKPGRYLKLTVSDTGIGMSQEVKERIFEPFFTTKDKGKGTGLGLSVVHGIVKSHGGDITVYSEPNQGSAFNILFPAIDQKVKAPQKAINQIPKGNEKILLVDDEQVLVDIGKMSLEVLGYQVVGETSSLRALEIFTKNLNTFDLVITDMTMPKMTGEELCKNIRKLDATTPVIICTGFSSMLDKKKLAEMGADGLLPKPVKTRDMALTIRKILDEKGQKNKEKAGFDSTDQTRPQAD</sequence>
<dbReference type="Proteomes" id="UP000032233">
    <property type="component" value="Unassembled WGS sequence"/>
</dbReference>
<keyword evidence="7" id="KW-0472">Membrane</keyword>
<keyword evidence="5" id="KW-0175">Coiled coil</keyword>
<dbReference type="SMART" id="SM00388">
    <property type="entry name" value="HisKA"/>
    <property type="match status" value="1"/>
</dbReference>
<dbReference type="Pfam" id="PF02518">
    <property type="entry name" value="HATPase_c"/>
    <property type="match status" value="1"/>
</dbReference>
<dbReference type="SMART" id="SM00091">
    <property type="entry name" value="PAS"/>
    <property type="match status" value="2"/>
</dbReference>
<evidence type="ECO:0000259" key="10">
    <source>
        <dbReference type="PROSITE" id="PS50112"/>
    </source>
</evidence>
<dbReference type="CDD" id="cd01007">
    <property type="entry name" value="PBP2_BvgS_HisK_like"/>
    <property type="match status" value="1"/>
</dbReference>
<comment type="catalytic activity">
    <reaction evidence="1">
        <text>ATP + protein L-histidine = ADP + protein N-phospho-L-histidine.</text>
        <dbReference type="EC" id="2.7.13.3"/>
    </reaction>
</comment>
<accession>A0A0D2HXY8</accession>
<dbReference type="InParanoid" id="A0A0D2HXY8"/>
<dbReference type="PANTHER" id="PTHR43065">
    <property type="entry name" value="SENSOR HISTIDINE KINASE"/>
    <property type="match status" value="1"/>
</dbReference>
<feature type="region of interest" description="Disordered" evidence="6">
    <location>
        <begin position="963"/>
        <end position="984"/>
    </location>
</feature>
<dbReference type="SMART" id="SM00062">
    <property type="entry name" value="PBPb"/>
    <property type="match status" value="1"/>
</dbReference>
<dbReference type="CDD" id="cd00082">
    <property type="entry name" value="HisKA"/>
    <property type="match status" value="1"/>
</dbReference>
<evidence type="ECO:0000256" key="3">
    <source>
        <dbReference type="ARBA" id="ARBA00022553"/>
    </source>
</evidence>
<dbReference type="PANTHER" id="PTHR43065:SF42">
    <property type="entry name" value="TWO-COMPONENT SENSOR PPRA"/>
    <property type="match status" value="1"/>
</dbReference>
<evidence type="ECO:0000256" key="1">
    <source>
        <dbReference type="ARBA" id="ARBA00000085"/>
    </source>
</evidence>
<feature type="compositionally biased region" description="Polar residues" evidence="6">
    <location>
        <begin position="975"/>
        <end position="984"/>
    </location>
</feature>
<dbReference type="Pfam" id="PF08447">
    <property type="entry name" value="PAS_3"/>
    <property type="match status" value="1"/>
</dbReference>
<dbReference type="InterPro" id="IPR013655">
    <property type="entry name" value="PAS_fold_3"/>
</dbReference>
<evidence type="ECO:0000256" key="5">
    <source>
        <dbReference type="SAM" id="Coils"/>
    </source>
</evidence>
<keyword evidence="7" id="KW-1133">Transmembrane helix</keyword>
<keyword evidence="3 4" id="KW-0597">Phosphoprotein</keyword>
<dbReference type="EMBL" id="AZAC01000004">
    <property type="protein sequence ID" value="KIX15168.1"/>
    <property type="molecule type" value="Genomic_DNA"/>
</dbReference>
<dbReference type="InterPro" id="IPR011006">
    <property type="entry name" value="CheY-like_superfamily"/>
</dbReference>
<feature type="domain" description="PAS" evidence="10">
    <location>
        <begin position="334"/>
        <end position="409"/>
    </location>
</feature>
<dbReference type="InterPro" id="IPR003594">
    <property type="entry name" value="HATPase_dom"/>
</dbReference>
<dbReference type="PROSITE" id="PS50113">
    <property type="entry name" value="PAC"/>
    <property type="match status" value="1"/>
</dbReference>
<keyword evidence="12" id="KW-0418">Kinase</keyword>